<dbReference type="GO" id="GO:0004843">
    <property type="term" value="F:cysteine-type deubiquitinase activity"/>
    <property type="evidence" value="ECO:0007669"/>
    <property type="project" value="TreeGrafter"/>
</dbReference>
<dbReference type="OrthoDB" id="10017659at2759"/>
<dbReference type="SUPFAM" id="SSF63748">
    <property type="entry name" value="Tudor/PWWP/MBT"/>
    <property type="match status" value="1"/>
</dbReference>
<feature type="region of interest" description="Disordered" evidence="1">
    <location>
        <begin position="489"/>
        <end position="552"/>
    </location>
</feature>
<feature type="compositionally biased region" description="Low complexity" evidence="1">
    <location>
        <begin position="360"/>
        <end position="370"/>
    </location>
</feature>
<dbReference type="SUPFAM" id="SSF54001">
    <property type="entry name" value="Cysteine proteinases"/>
    <property type="match status" value="1"/>
</dbReference>
<evidence type="ECO:0000256" key="1">
    <source>
        <dbReference type="SAM" id="MobiDB-lite"/>
    </source>
</evidence>
<dbReference type="RefSeq" id="XP_022108500.1">
    <property type="nucleotide sequence ID" value="XM_022252808.1"/>
</dbReference>
<feature type="compositionally biased region" description="Basic and acidic residues" evidence="1">
    <location>
        <begin position="194"/>
        <end position="211"/>
    </location>
</feature>
<dbReference type="PANTHER" id="PTHR12419">
    <property type="entry name" value="OTU DOMAIN CONTAINING PROTEIN"/>
    <property type="match status" value="1"/>
</dbReference>
<feature type="region of interest" description="Disordered" evidence="1">
    <location>
        <begin position="351"/>
        <end position="370"/>
    </location>
</feature>
<dbReference type="KEGG" id="aplc:110988883"/>
<feature type="region of interest" description="Disordered" evidence="1">
    <location>
        <begin position="180"/>
        <end position="211"/>
    </location>
</feature>
<sequence length="1033" mass="115357">MRRFQRIIEPIDDYLSSIGLYRKITAKDGSCLFRAVAEQVFHTQAHHLKVREACVQYMENNKDRFAPFIEGPFEEHLLKLKNPKEWAGQVEISALSLMYKRDFLVYQNPGIGAFNVTQNGFTEKVVLCFSHGNHYDSVYSKKFQESAAICQSVIYEMLYKDVFKLARQVDEAVDILRSSGKKPMRRDGNYGPDGMRDGRGMEGDHMGMERDGRDRFGRYHEEKRRPPLPYRVAKALDPEIYRNVEFDAWNETRKEQQQQDFLVASGMQYAPGDKCQVFLDDPKKLYDAHIQDVQPNNGLVTVFIEDLGEKHTIPIKNLKPLESVSPHRPWSPLGVRNYKNVSGYYPKYGNGVNSESGYNQQGHQQQHQQHPSFMHPLMQSDRQNPRATSPYQRGRGGGRCNHNMHNAMSQEEYEEKRALEESLALLELQERDPSSFPALPGHPVGRINTPSPVNLWDKFRKEGRKSASPIQRVNTPSPVAVFEVAERGDRHVPNSGKNHPSHQQTRENAGTPQNANQSPATPNWQSSNSTLSTSGSNACPSTANTPSPPTVPMMPTYNAPVPIGIPLYPMIIPLTDNLTGPVNASATASRDPNGYDLPLSDVSTLRYYYNLGIEYHHRLYLLQMHQWQQHQQQQQQQQSFHQTPDPNSCPMATQTQQQPAMPTSSAGNQFSSDGAICANNNMLEDDSDEGIHQRSCTPNRHHGVMTANQQPVFSLSGVKHDGTLCSNGVQQPLSHQQQQQRQAFLPLPVNAVYFTFPPRGGQLSSSVPGQDHQQHNGRQSPKIVPQKCSNGQQQQQNSENHGVSELKNDCGANASSKPASFVTPMRPSMPLRIPTPRSEDRNVNNVSSESLSPSPCLPVCPPENPALGPAPRTLVTPTRRKSPFDIISPGVFPMSPFPVLNNTNITLQPPVLSQTGPTQPYYVESPANQHIPQQQPLQQAPAPVSTFFNPHANPPSIQTEPYTHMNYHPAPPPPPPGNLGTYQYPVPSQWQHAFAYGSPVKVPAVAYGQSPPVTFIPNNAPSPAPALYMPTSH</sequence>
<protein>
    <submittedName>
        <fullName evidence="5">Bifunctional UDP-N-acetylglucosamine transferase and deubiquitinase ALG13 isoform X1</fullName>
    </submittedName>
</protein>
<gene>
    <name evidence="5" type="primary">LOC110988883</name>
</gene>
<feature type="region of interest" description="Disordered" evidence="1">
    <location>
        <begin position="633"/>
        <end position="672"/>
    </location>
</feature>
<feature type="compositionally biased region" description="Polar residues" evidence="1">
    <location>
        <begin position="380"/>
        <end position="391"/>
    </location>
</feature>
<dbReference type="GO" id="GO:0061578">
    <property type="term" value="F:K63-linked deubiquitinase activity"/>
    <property type="evidence" value="ECO:0007669"/>
    <property type="project" value="TreeGrafter"/>
</dbReference>
<evidence type="ECO:0000313" key="5">
    <source>
        <dbReference type="RefSeq" id="XP_022108500.1"/>
    </source>
</evidence>
<dbReference type="Gene3D" id="2.30.30.140">
    <property type="match status" value="1"/>
</dbReference>
<dbReference type="GeneID" id="110988883"/>
<dbReference type="CTD" id="54726"/>
<proteinExistence type="predicted"/>
<feature type="compositionally biased region" description="Polar residues" evidence="1">
    <location>
        <begin position="787"/>
        <end position="801"/>
    </location>
</feature>
<dbReference type="InterPro" id="IPR050704">
    <property type="entry name" value="Peptidase_C85-like"/>
</dbReference>
<feature type="compositionally biased region" description="Low complexity" evidence="1">
    <location>
        <begin position="843"/>
        <end position="854"/>
    </location>
</feature>
<feature type="compositionally biased region" description="Low complexity" evidence="1">
    <location>
        <begin position="650"/>
        <end position="663"/>
    </location>
</feature>
<feature type="region of interest" description="Disordered" evidence="1">
    <location>
        <begin position="375"/>
        <end position="400"/>
    </location>
</feature>
<feature type="region of interest" description="Disordered" evidence="1">
    <location>
        <begin position="760"/>
        <end position="858"/>
    </location>
</feature>
<dbReference type="GO" id="GO:0016740">
    <property type="term" value="F:transferase activity"/>
    <property type="evidence" value="ECO:0007669"/>
    <property type="project" value="UniProtKB-KW"/>
</dbReference>
<dbReference type="GO" id="GO:0016579">
    <property type="term" value="P:protein deubiquitination"/>
    <property type="evidence" value="ECO:0007669"/>
    <property type="project" value="TreeGrafter"/>
</dbReference>
<dbReference type="InterPro" id="IPR038765">
    <property type="entry name" value="Papain-like_cys_pep_sf"/>
</dbReference>
<keyword evidence="5" id="KW-0808">Transferase</keyword>
<dbReference type="Proteomes" id="UP000694845">
    <property type="component" value="Unplaced"/>
</dbReference>
<name>A0A8B7ZUP3_ACAPL</name>
<dbReference type="Pfam" id="PF02338">
    <property type="entry name" value="OTU"/>
    <property type="match status" value="1"/>
</dbReference>
<accession>A0A8B7ZUP3</accession>
<dbReference type="SMART" id="SM00333">
    <property type="entry name" value="TUDOR"/>
    <property type="match status" value="1"/>
</dbReference>
<evidence type="ECO:0000259" key="2">
    <source>
        <dbReference type="PROSITE" id="PS50304"/>
    </source>
</evidence>
<evidence type="ECO:0000313" key="4">
    <source>
        <dbReference type="Proteomes" id="UP000694845"/>
    </source>
</evidence>
<feature type="domain" description="Tudor" evidence="2">
    <location>
        <begin position="268"/>
        <end position="328"/>
    </location>
</feature>
<evidence type="ECO:0000259" key="3">
    <source>
        <dbReference type="PROSITE" id="PS50802"/>
    </source>
</evidence>
<dbReference type="PROSITE" id="PS50802">
    <property type="entry name" value="OTU"/>
    <property type="match status" value="1"/>
</dbReference>
<dbReference type="InterPro" id="IPR002999">
    <property type="entry name" value="Tudor"/>
</dbReference>
<feature type="compositionally biased region" description="Low complexity" evidence="1">
    <location>
        <begin position="526"/>
        <end position="537"/>
    </location>
</feature>
<dbReference type="AlphaFoldDB" id="A0A8B7ZUP3"/>
<dbReference type="PANTHER" id="PTHR12419:SF115">
    <property type="entry name" value="PROTEIN OVARIAN TUMOR LOCUS-RELATED"/>
    <property type="match status" value="1"/>
</dbReference>
<feature type="compositionally biased region" description="Polar residues" evidence="1">
    <location>
        <begin position="495"/>
        <end position="525"/>
    </location>
</feature>
<dbReference type="OMA" id="GPEANIS"/>
<feature type="compositionally biased region" description="Low complexity" evidence="1">
    <location>
        <begin position="633"/>
        <end position="642"/>
    </location>
</feature>
<dbReference type="PROSITE" id="PS50304">
    <property type="entry name" value="TUDOR"/>
    <property type="match status" value="1"/>
</dbReference>
<feature type="domain" description="OTU" evidence="3">
    <location>
        <begin position="20"/>
        <end position="141"/>
    </location>
</feature>
<dbReference type="InterPro" id="IPR003323">
    <property type="entry name" value="OTU_dom"/>
</dbReference>
<keyword evidence="4" id="KW-1185">Reference proteome</keyword>
<reference evidence="5" key="1">
    <citation type="submission" date="2025-08" db="UniProtKB">
        <authorList>
            <consortium name="RefSeq"/>
        </authorList>
    </citation>
    <scope>IDENTIFICATION</scope>
</reference>
<organism evidence="4 5">
    <name type="scientific">Acanthaster planci</name>
    <name type="common">Crown-of-thorns starfish</name>
    <dbReference type="NCBI Taxonomy" id="133434"/>
    <lineage>
        <taxon>Eukaryota</taxon>
        <taxon>Metazoa</taxon>
        <taxon>Echinodermata</taxon>
        <taxon>Eleutherozoa</taxon>
        <taxon>Asterozoa</taxon>
        <taxon>Asteroidea</taxon>
        <taxon>Valvatacea</taxon>
        <taxon>Valvatida</taxon>
        <taxon>Acanthasteridae</taxon>
        <taxon>Acanthaster</taxon>
    </lineage>
</organism>
<dbReference type="Gene3D" id="3.90.70.80">
    <property type="match status" value="1"/>
</dbReference>